<dbReference type="SUPFAM" id="SSF53335">
    <property type="entry name" value="S-adenosyl-L-methionine-dependent methyltransferases"/>
    <property type="match status" value="1"/>
</dbReference>
<dbReference type="GO" id="GO:0032259">
    <property type="term" value="P:methylation"/>
    <property type="evidence" value="ECO:0007669"/>
    <property type="project" value="UniProtKB-KW"/>
</dbReference>
<feature type="domain" description="Methyltransferase" evidence="4">
    <location>
        <begin position="80"/>
        <end position="168"/>
    </location>
</feature>
<evidence type="ECO:0000256" key="2">
    <source>
        <dbReference type="ARBA" id="ARBA00022679"/>
    </source>
</evidence>
<feature type="region of interest" description="Disordered" evidence="3">
    <location>
        <begin position="1"/>
        <end position="29"/>
    </location>
</feature>
<keyword evidence="1 5" id="KW-0489">Methyltransferase</keyword>
<dbReference type="InterPro" id="IPR029063">
    <property type="entry name" value="SAM-dependent_MTases_sf"/>
</dbReference>
<dbReference type="Proteomes" id="UP001501074">
    <property type="component" value="Unassembled WGS sequence"/>
</dbReference>
<sequence>MSDPVPRVRGERTADLREPAGPSAGLDPALRPVRATYDQVAGDYADRLRDHLATNWTSRAVLGLFADLVRAEGRRGPVGDIGCGPGRITGYLADLGLDVFGVDLSPAMIDVARREHPQLRFEVGTMTALDIATASLAGALGWYSLIHLPGRLIPVALAEFRRVLMPGGYLLLAFQEGEQTRHITQAYGHDDLSLTLHRRTVAEYEEVLVAAGFEVVSSTVVAASGGERERQAQVVARVADE</sequence>
<dbReference type="InterPro" id="IPR041698">
    <property type="entry name" value="Methyltransf_25"/>
</dbReference>
<organism evidence="5 6">
    <name type="scientific">Kineosporia mesophila</name>
    <dbReference type="NCBI Taxonomy" id="566012"/>
    <lineage>
        <taxon>Bacteria</taxon>
        <taxon>Bacillati</taxon>
        <taxon>Actinomycetota</taxon>
        <taxon>Actinomycetes</taxon>
        <taxon>Kineosporiales</taxon>
        <taxon>Kineosporiaceae</taxon>
        <taxon>Kineosporia</taxon>
    </lineage>
</organism>
<name>A0ABP6ZLJ1_9ACTN</name>
<dbReference type="PANTHER" id="PTHR43861">
    <property type="entry name" value="TRANS-ACONITATE 2-METHYLTRANSFERASE-RELATED"/>
    <property type="match status" value="1"/>
</dbReference>
<feature type="compositionally biased region" description="Basic and acidic residues" evidence="3">
    <location>
        <begin position="1"/>
        <end position="18"/>
    </location>
</feature>
<comment type="caution">
    <text evidence="5">The sequence shown here is derived from an EMBL/GenBank/DDBJ whole genome shotgun (WGS) entry which is preliminary data.</text>
</comment>
<evidence type="ECO:0000259" key="4">
    <source>
        <dbReference type="Pfam" id="PF13649"/>
    </source>
</evidence>
<accession>A0ABP6ZLJ1</accession>
<dbReference type="Pfam" id="PF13649">
    <property type="entry name" value="Methyltransf_25"/>
    <property type="match status" value="1"/>
</dbReference>
<dbReference type="CDD" id="cd02440">
    <property type="entry name" value="AdoMet_MTases"/>
    <property type="match status" value="1"/>
</dbReference>
<evidence type="ECO:0000256" key="1">
    <source>
        <dbReference type="ARBA" id="ARBA00022603"/>
    </source>
</evidence>
<dbReference type="GO" id="GO:0008168">
    <property type="term" value="F:methyltransferase activity"/>
    <property type="evidence" value="ECO:0007669"/>
    <property type="project" value="UniProtKB-KW"/>
</dbReference>
<keyword evidence="6" id="KW-1185">Reference proteome</keyword>
<evidence type="ECO:0000256" key="3">
    <source>
        <dbReference type="SAM" id="MobiDB-lite"/>
    </source>
</evidence>
<evidence type="ECO:0000313" key="6">
    <source>
        <dbReference type="Proteomes" id="UP001501074"/>
    </source>
</evidence>
<dbReference type="PANTHER" id="PTHR43861:SF1">
    <property type="entry name" value="TRANS-ACONITATE 2-METHYLTRANSFERASE"/>
    <property type="match status" value="1"/>
</dbReference>
<proteinExistence type="predicted"/>
<reference evidence="6" key="1">
    <citation type="journal article" date="2019" name="Int. J. Syst. Evol. Microbiol.">
        <title>The Global Catalogue of Microorganisms (GCM) 10K type strain sequencing project: providing services to taxonomists for standard genome sequencing and annotation.</title>
        <authorList>
            <consortium name="The Broad Institute Genomics Platform"/>
            <consortium name="The Broad Institute Genome Sequencing Center for Infectious Disease"/>
            <person name="Wu L."/>
            <person name="Ma J."/>
        </authorList>
    </citation>
    <scope>NUCLEOTIDE SEQUENCE [LARGE SCALE GENOMIC DNA]</scope>
    <source>
        <strain evidence="6">JCM 16902</strain>
    </source>
</reference>
<dbReference type="RefSeq" id="WP_231481959.1">
    <property type="nucleotide sequence ID" value="NZ_BAAAZO010000004.1"/>
</dbReference>
<dbReference type="Gene3D" id="3.40.50.150">
    <property type="entry name" value="Vaccinia Virus protein VP39"/>
    <property type="match status" value="1"/>
</dbReference>
<protein>
    <submittedName>
        <fullName evidence="5">Class I SAM-dependent methyltransferase</fullName>
    </submittedName>
</protein>
<keyword evidence="2" id="KW-0808">Transferase</keyword>
<gene>
    <name evidence="5" type="ORF">GCM10022223_31680</name>
</gene>
<evidence type="ECO:0000313" key="5">
    <source>
        <dbReference type="EMBL" id="GAA3613168.1"/>
    </source>
</evidence>
<dbReference type="EMBL" id="BAAAZO010000004">
    <property type="protein sequence ID" value="GAA3613168.1"/>
    <property type="molecule type" value="Genomic_DNA"/>
</dbReference>